<dbReference type="Pfam" id="PF00149">
    <property type="entry name" value="Metallophos"/>
    <property type="match status" value="1"/>
</dbReference>
<keyword evidence="6" id="KW-1185">Reference proteome</keyword>
<dbReference type="InterPro" id="IPR029052">
    <property type="entry name" value="Metallo-depent_PP-like"/>
</dbReference>
<feature type="chain" id="PRO_5045215096" evidence="2">
    <location>
        <begin position="33"/>
        <end position="450"/>
    </location>
</feature>
<dbReference type="InterPro" id="IPR008963">
    <property type="entry name" value="Purple_acid_Pase-like_N"/>
</dbReference>
<evidence type="ECO:0000313" key="6">
    <source>
        <dbReference type="Proteomes" id="UP001229346"/>
    </source>
</evidence>
<dbReference type="InterPro" id="IPR004843">
    <property type="entry name" value="Calcineurin-like_PHP"/>
</dbReference>
<dbReference type="Gene3D" id="3.60.21.10">
    <property type="match status" value="1"/>
</dbReference>
<gene>
    <name evidence="5" type="ORF">J2T15_003629</name>
</gene>
<evidence type="ECO:0000259" key="4">
    <source>
        <dbReference type="Pfam" id="PF16656"/>
    </source>
</evidence>
<sequence>MMIKKWTDKRWVRTTLLLSAAILAVPAVNVVAEQLATKMPTAEIYKPSLQPDRVILTWEGDTATTQAVTWRTDVNVTTPQAQIALATDNSDFEDSAMTVPADTTSELATYLNYSEKYHSVNFQNLSPETKYLYRVGDGVNWSEWFEFTTASSEAEPFSFIYAGDAQNDILEHWSRVIRNAYSDLPEASFIVHAGDLINHGDADDQWGEWFKAGGWLNGMVPSIATPGNHEYARISKDTPAGLTPYWRPTFALPQNGPDEALFKENVYYVDYQGMRIVSLDTNLRGENLDKQVTWLDQTLANNSNKWTVLTFHHPIFSSAEGRDNAEVRNKLLPIIQKYNVDLVLQGHDHTYARGQVVNQNSGQKVVDNDSTTVFVNSVSGPKMYESSAAVWEKNGAQVDKAVANTQLYQLIHVDGDVLRYDARTATGKPFDAFEIKKLPNGKKQMTETMK</sequence>
<evidence type="ECO:0000313" key="5">
    <source>
        <dbReference type="EMBL" id="MDQ0114174.1"/>
    </source>
</evidence>
<comment type="caution">
    <text evidence="5">The sequence shown here is derived from an EMBL/GenBank/DDBJ whole genome shotgun (WGS) entry which is preliminary data.</text>
</comment>
<keyword evidence="1 2" id="KW-0732">Signal</keyword>
<dbReference type="PANTHER" id="PTHR45867:SF3">
    <property type="entry name" value="ACID PHOSPHATASE TYPE 7"/>
    <property type="match status" value="1"/>
</dbReference>
<organism evidence="5 6">
    <name type="scientific">Paenibacillus harenae</name>
    <dbReference type="NCBI Taxonomy" id="306543"/>
    <lineage>
        <taxon>Bacteria</taxon>
        <taxon>Bacillati</taxon>
        <taxon>Bacillota</taxon>
        <taxon>Bacilli</taxon>
        <taxon>Bacillales</taxon>
        <taxon>Paenibacillaceae</taxon>
        <taxon>Paenibacillus</taxon>
    </lineage>
</organism>
<dbReference type="SUPFAM" id="SSF49363">
    <property type="entry name" value="Purple acid phosphatase, N-terminal domain"/>
    <property type="match status" value="1"/>
</dbReference>
<protein>
    <submittedName>
        <fullName evidence="5">3',5'-cyclic AMP phosphodiesterase CpdA</fullName>
    </submittedName>
</protein>
<dbReference type="Proteomes" id="UP001229346">
    <property type="component" value="Unassembled WGS sequence"/>
</dbReference>
<feature type="domain" description="Calcineurin-like phosphoesterase" evidence="3">
    <location>
        <begin position="171"/>
        <end position="351"/>
    </location>
</feature>
<dbReference type="Gene3D" id="2.60.40.380">
    <property type="entry name" value="Purple acid phosphatase-like, N-terminal"/>
    <property type="match status" value="1"/>
</dbReference>
<accession>A0ABT9U7H5</accession>
<evidence type="ECO:0000256" key="1">
    <source>
        <dbReference type="ARBA" id="ARBA00022729"/>
    </source>
</evidence>
<dbReference type="Pfam" id="PF16656">
    <property type="entry name" value="Pur_ac_phosph_N"/>
    <property type="match status" value="1"/>
</dbReference>
<dbReference type="InterPro" id="IPR015914">
    <property type="entry name" value="PAPs_N"/>
</dbReference>
<dbReference type="SUPFAM" id="SSF56300">
    <property type="entry name" value="Metallo-dependent phosphatases"/>
    <property type="match status" value="1"/>
</dbReference>
<reference evidence="5 6" key="1">
    <citation type="submission" date="2023-07" db="EMBL/GenBank/DDBJ databases">
        <title>Sorghum-associated microbial communities from plants grown in Nebraska, USA.</title>
        <authorList>
            <person name="Schachtman D."/>
        </authorList>
    </citation>
    <scope>NUCLEOTIDE SEQUENCE [LARGE SCALE GENOMIC DNA]</scope>
    <source>
        <strain evidence="5 6">CC482</strain>
    </source>
</reference>
<dbReference type="PANTHER" id="PTHR45867">
    <property type="entry name" value="PURPLE ACID PHOSPHATASE"/>
    <property type="match status" value="1"/>
</dbReference>
<feature type="signal peptide" evidence="2">
    <location>
        <begin position="1"/>
        <end position="32"/>
    </location>
</feature>
<name>A0ABT9U7H5_PAEHA</name>
<evidence type="ECO:0000259" key="3">
    <source>
        <dbReference type="Pfam" id="PF00149"/>
    </source>
</evidence>
<feature type="domain" description="Purple acid phosphatase N-terminal" evidence="4">
    <location>
        <begin position="51"/>
        <end position="149"/>
    </location>
</feature>
<proteinExistence type="predicted"/>
<dbReference type="EMBL" id="JAUSSU010000007">
    <property type="protein sequence ID" value="MDQ0114174.1"/>
    <property type="molecule type" value="Genomic_DNA"/>
</dbReference>
<evidence type="ECO:0000256" key="2">
    <source>
        <dbReference type="SAM" id="SignalP"/>
    </source>
</evidence>